<accession>A0A8I5N9B9</accession>
<feature type="coiled-coil region" evidence="1">
    <location>
        <begin position="321"/>
        <end position="425"/>
    </location>
</feature>
<dbReference type="Proteomes" id="UP000028761">
    <property type="component" value="Chromosome X"/>
</dbReference>
<sequence>MLITAGLGNGPMLRSLDPHTVTVSRWLCESPRPSVIIPLRVGLPCSFWPIPNLTQLSAHELLFLAGQKPPRYPLHPACSVLGPGFDRWTPARGPLRASRVLVPLNLAGPLLGNRAARSGAALRWLRPEPARQGRGGQSRTRGCRAPVVIGFEEERFGLSRPQPRFQILEEGPGEMDARRKHWKEYMFTPFFSAQDVLEETSQPESSSEQTTTDSSKRMEEIYNLSSRKFQEESKFRRKKYIFQLNEIEQESNLRENKINISQNETDTNSASYESSNVDVTTEESFNSTEDSSTCSTDNLPALLRQDIRKKLMERMSPKLCLNILNEELEELNMKCRKIEEEFENAEKELLYYRKEIFTKPLNFQETETDASKSDYEVQALRNDLSEKATNVKNLSEQLQQAKEVIHKLNLENRDLKEAVRNLKHQTKFGNVLLKEEMKSYYELEMAKIRGELSAVKNELRTEKTLQARNNRALELLRKYYASSMATSSSIFDHFTGDFF</sequence>
<evidence type="ECO:0000313" key="4">
    <source>
        <dbReference type="Proteomes" id="UP000028761"/>
    </source>
</evidence>
<protein>
    <submittedName>
        <fullName evidence="3">Coiled-coil domain containing 160</fullName>
    </submittedName>
</protein>
<reference evidence="3 4" key="1">
    <citation type="submission" date="2012-03" db="EMBL/GenBank/DDBJ databases">
        <title>Whole Genome Assembly of Papio anubis.</title>
        <authorList>
            <person name="Liu Y.L."/>
            <person name="Abraham K.A."/>
            <person name="Akbar H.A."/>
            <person name="Ali S.A."/>
            <person name="Anosike U.A."/>
            <person name="Aqrawi P.A."/>
            <person name="Arias F.A."/>
            <person name="Attaway T.A."/>
            <person name="Awwad R.A."/>
            <person name="Babu C.B."/>
            <person name="Bandaranaike D.B."/>
            <person name="Battles P.B."/>
            <person name="Bell A.B."/>
            <person name="Beltran B.B."/>
            <person name="Berhane-Mersha D.B."/>
            <person name="Bess C.B."/>
            <person name="Bickham C.B."/>
            <person name="Bolden T.B."/>
            <person name="Carter K.C."/>
            <person name="Chau D.C."/>
            <person name="Chavez A.C."/>
            <person name="Clerc-Blankenburg K.C."/>
            <person name="Coyle M.C."/>
            <person name="Dao M.D."/>
            <person name="Davila M.L.D."/>
            <person name="Davy-Carroll L.D."/>
            <person name="Denson S.D."/>
            <person name="Dinh H.D."/>
            <person name="Fernandez S.F."/>
            <person name="Fernando P.F."/>
            <person name="Forbes L.F."/>
            <person name="Francis C.F."/>
            <person name="Francisco L.F."/>
            <person name="Fu Q.F."/>
            <person name="Garcia-Iii R.G."/>
            <person name="Garrett T.G."/>
            <person name="Gross S.G."/>
            <person name="Gubbala S.G."/>
            <person name="Hirani K.H."/>
            <person name="Hogues M.H."/>
            <person name="Hollins B.H."/>
            <person name="Jackson L.J."/>
            <person name="Javaid M.J."/>
            <person name="Jhangiani S.J."/>
            <person name="Johnson A.J."/>
            <person name="Johnson B.J."/>
            <person name="Jones J.J."/>
            <person name="Joshi V.J."/>
            <person name="Kalu J.K."/>
            <person name="Khan N.K."/>
            <person name="Korchina V.K."/>
            <person name="Kovar C.K."/>
            <person name="Lago L.L."/>
            <person name="Lara F.L."/>
            <person name="Le T.-K.L."/>
            <person name="Lee S.L."/>
            <person name="Legall-Iii F.L."/>
            <person name="Lemon S.L."/>
            <person name="Liu J.L."/>
            <person name="Liu Y.-S.L."/>
            <person name="Liyanage D.L."/>
            <person name="Lopez J.L."/>
            <person name="Lorensuhewa L.L."/>
            <person name="Mata R.M."/>
            <person name="Mathew T.M."/>
            <person name="Mercado C.M."/>
            <person name="Mercado I.M."/>
            <person name="Morales K.M."/>
            <person name="Morgan M.M."/>
            <person name="Munidasa M.M."/>
            <person name="Ngo D.N."/>
            <person name="Nguyen L.N."/>
            <person name="Nguyen T.N."/>
            <person name="Nguyen N.N."/>
            <person name="Obregon M.O."/>
            <person name="Okwuonu G.O."/>
            <person name="Ongeri F.O."/>
            <person name="Onwere C.O."/>
            <person name="Osifeso I.O."/>
            <person name="Parra A.P."/>
            <person name="Patil S.P."/>
            <person name="Perez A.P."/>
            <person name="Perez Y.P."/>
            <person name="Pham C.P."/>
            <person name="Pu L.-L.P."/>
            <person name="Puazo M.P."/>
            <person name="Quiroz J.Q."/>
            <person name="Rouhana J.R."/>
            <person name="Ruiz M.R."/>
            <person name="Ruiz S.-J.R."/>
            <person name="Saada N.S."/>
            <person name="Santibanez J.S."/>
            <person name="Scheel M.S."/>
            <person name="Schneider B.S."/>
            <person name="Simmons D.S."/>
            <person name="Sisson I.S."/>
            <person name="Tang L.-Y.T."/>
            <person name="Thornton R.T."/>
            <person name="Tisius J.T."/>
            <person name="Toledanes G.T."/>
            <person name="Trejos Z.T."/>
            <person name="Usmani K.U."/>
            <person name="Varghese R.V."/>
            <person name="Vattathil S.V."/>
            <person name="Vee V.V."/>
            <person name="Walker D.W."/>
            <person name="Weissenberger G.W."/>
            <person name="White C.W."/>
            <person name="Williams A.W."/>
            <person name="Woodworth J.W."/>
            <person name="Wright R.W."/>
            <person name="Zhu Y.Z."/>
            <person name="Han Y.H."/>
            <person name="Newsham I.N."/>
            <person name="Nazareth L.N."/>
            <person name="Worley K.W."/>
            <person name="Muzny D.M."/>
            <person name="Rogers J.R."/>
            <person name="Gibbs R.G."/>
        </authorList>
    </citation>
    <scope>NUCLEOTIDE SEQUENCE [LARGE SCALE GENOMIC DNA]</scope>
</reference>
<feature type="region of interest" description="Disordered" evidence="2">
    <location>
        <begin position="197"/>
        <end position="218"/>
    </location>
</feature>
<dbReference type="GeneID" id="101021042"/>
<feature type="compositionally biased region" description="Low complexity" evidence="2">
    <location>
        <begin position="199"/>
        <end position="213"/>
    </location>
</feature>
<dbReference type="PANTHER" id="PTHR48251">
    <property type="entry name" value="COILED-COIL DOMAIN-CONTAINING PROTEIN 160"/>
    <property type="match status" value="1"/>
</dbReference>
<reference evidence="3" key="2">
    <citation type="submission" date="2025-08" db="UniProtKB">
        <authorList>
            <consortium name="Ensembl"/>
        </authorList>
    </citation>
    <scope>IDENTIFICATION</scope>
</reference>
<dbReference type="Ensembl" id="ENSPANT00000076671.1">
    <property type="protein sequence ID" value="ENSPANP00000049890.1"/>
    <property type="gene ID" value="ENSPANG00000045480.1"/>
</dbReference>
<dbReference type="RefSeq" id="XP_003918348.3">
    <property type="nucleotide sequence ID" value="XM_003918299.4"/>
</dbReference>
<proteinExistence type="predicted"/>
<dbReference type="KEGG" id="panu:101021042"/>
<dbReference type="AlphaFoldDB" id="A0A8I5N9B9"/>
<evidence type="ECO:0000256" key="1">
    <source>
        <dbReference type="SAM" id="Coils"/>
    </source>
</evidence>
<keyword evidence="1" id="KW-0175">Coiled coil</keyword>
<evidence type="ECO:0000256" key="2">
    <source>
        <dbReference type="SAM" id="MobiDB-lite"/>
    </source>
</evidence>
<dbReference type="CTD" id="347475"/>
<dbReference type="PANTHER" id="PTHR48251:SF1">
    <property type="entry name" value="COILED-COIL DOMAIN-CONTAINING PROTEIN 160"/>
    <property type="match status" value="1"/>
</dbReference>
<reference evidence="3" key="3">
    <citation type="submission" date="2025-09" db="UniProtKB">
        <authorList>
            <consortium name="Ensembl"/>
        </authorList>
    </citation>
    <scope>IDENTIFICATION</scope>
</reference>
<evidence type="ECO:0000313" key="3">
    <source>
        <dbReference type="Ensembl" id="ENSPANP00000049890.1"/>
    </source>
</evidence>
<dbReference type="GeneTree" id="ENSGT00390000013938"/>
<name>A0A8I5N9B9_PAPAN</name>
<dbReference type="OMA" id="STWTTKE"/>
<organism evidence="3 4">
    <name type="scientific">Papio anubis</name>
    <name type="common">Olive baboon</name>
    <dbReference type="NCBI Taxonomy" id="9555"/>
    <lineage>
        <taxon>Eukaryota</taxon>
        <taxon>Metazoa</taxon>
        <taxon>Chordata</taxon>
        <taxon>Craniata</taxon>
        <taxon>Vertebrata</taxon>
        <taxon>Euteleostomi</taxon>
        <taxon>Mammalia</taxon>
        <taxon>Eutheria</taxon>
        <taxon>Euarchontoglires</taxon>
        <taxon>Primates</taxon>
        <taxon>Haplorrhini</taxon>
        <taxon>Catarrhini</taxon>
        <taxon>Cercopithecidae</taxon>
        <taxon>Cercopithecinae</taxon>
        <taxon>Papio</taxon>
    </lineage>
</organism>
<keyword evidence="4" id="KW-1185">Reference proteome</keyword>
<gene>
    <name evidence="3" type="primary">CCDC160</name>
</gene>